<keyword evidence="2" id="KW-1185">Reference proteome</keyword>
<organism evidence="1 2">
    <name type="scientific">Variovorax ureilyticus</name>
    <dbReference type="NCBI Taxonomy" id="1836198"/>
    <lineage>
        <taxon>Bacteria</taxon>
        <taxon>Pseudomonadati</taxon>
        <taxon>Pseudomonadota</taxon>
        <taxon>Betaproteobacteria</taxon>
        <taxon>Burkholderiales</taxon>
        <taxon>Comamonadaceae</taxon>
        <taxon>Variovorax</taxon>
    </lineage>
</organism>
<dbReference type="EMBL" id="JBBKZU010000002">
    <property type="protein sequence ID" value="MEJ8810819.1"/>
    <property type="molecule type" value="Genomic_DNA"/>
</dbReference>
<protein>
    <submittedName>
        <fullName evidence="1">Uncharacterized protein</fullName>
    </submittedName>
</protein>
<proteinExistence type="predicted"/>
<gene>
    <name evidence="1" type="ORF">WKW77_07045</name>
</gene>
<dbReference type="RefSeq" id="WP_340356128.1">
    <property type="nucleotide sequence ID" value="NZ_JBBKZU010000002.1"/>
</dbReference>
<accession>A0ABU8VAZ7</accession>
<evidence type="ECO:0000313" key="1">
    <source>
        <dbReference type="EMBL" id="MEJ8810819.1"/>
    </source>
</evidence>
<dbReference type="Proteomes" id="UP001365846">
    <property type="component" value="Unassembled WGS sequence"/>
</dbReference>
<reference evidence="1 2" key="1">
    <citation type="submission" date="2024-03" db="EMBL/GenBank/DDBJ databases">
        <title>Novel species of the genus Variovorax.</title>
        <authorList>
            <person name="Liu Q."/>
            <person name="Xin Y.-H."/>
        </authorList>
    </citation>
    <scope>NUCLEOTIDE SEQUENCE [LARGE SCALE GENOMIC DNA]</scope>
    <source>
        <strain evidence="1 2">KACC 18899</strain>
    </source>
</reference>
<name>A0ABU8VAZ7_9BURK</name>
<comment type="caution">
    <text evidence="1">The sequence shown here is derived from an EMBL/GenBank/DDBJ whole genome shotgun (WGS) entry which is preliminary data.</text>
</comment>
<sequence length="75" mass="8337">MRLTIHSASLPPLELQVGTSHHPYLGPLPEIGQTVVVPQDANLDDAFKGRAKVKKIIWHYSPDGGVLWPEIICKR</sequence>
<evidence type="ECO:0000313" key="2">
    <source>
        <dbReference type="Proteomes" id="UP001365846"/>
    </source>
</evidence>